<organism evidence="1 2">
    <name type="scientific">Erysipelothrix inopinata</name>
    <dbReference type="NCBI Taxonomy" id="225084"/>
    <lineage>
        <taxon>Bacteria</taxon>
        <taxon>Bacillati</taxon>
        <taxon>Bacillota</taxon>
        <taxon>Erysipelotrichia</taxon>
        <taxon>Erysipelotrichales</taxon>
        <taxon>Erysipelotrichaceae</taxon>
        <taxon>Erysipelothrix</taxon>
    </lineage>
</organism>
<reference evidence="1 2" key="1">
    <citation type="submission" date="2020-08" db="EMBL/GenBank/DDBJ databases">
        <title>Genome sequence of Erysipelothrix inopinata DSM 15511T.</title>
        <authorList>
            <person name="Hyun D.-W."/>
            <person name="Bae J.-W."/>
        </authorList>
    </citation>
    <scope>NUCLEOTIDE SEQUENCE [LARGE SCALE GENOMIC DNA]</scope>
    <source>
        <strain evidence="1 2">DSM 15511</strain>
    </source>
</reference>
<dbReference type="AlphaFoldDB" id="A0A7G9RZI6"/>
<keyword evidence="2" id="KW-1185">Reference proteome</keyword>
<dbReference type="PIRSF" id="PIRSF028846">
    <property type="entry name" value="UCP028846"/>
    <property type="match status" value="1"/>
</dbReference>
<dbReference type="Proteomes" id="UP000515928">
    <property type="component" value="Chromosome"/>
</dbReference>
<dbReference type="InterPro" id="IPR008313">
    <property type="entry name" value="GH125"/>
</dbReference>
<accession>A0A7G9RZI6</accession>
<dbReference type="KEGG" id="eio:H9L01_01160"/>
<dbReference type="Pfam" id="PF06824">
    <property type="entry name" value="Glyco_hydro_125"/>
    <property type="match status" value="1"/>
</dbReference>
<dbReference type="RefSeq" id="WP_187534129.1">
    <property type="nucleotide sequence ID" value="NZ_CBCSHU010000014.1"/>
</dbReference>
<evidence type="ECO:0000313" key="2">
    <source>
        <dbReference type="Proteomes" id="UP000515928"/>
    </source>
</evidence>
<gene>
    <name evidence="1" type="ORF">H9L01_01160</name>
</gene>
<dbReference type="GO" id="GO:0016787">
    <property type="term" value="F:hydrolase activity"/>
    <property type="evidence" value="ECO:0007669"/>
    <property type="project" value="UniProtKB-KW"/>
</dbReference>
<keyword evidence="1" id="KW-0378">Hydrolase</keyword>
<dbReference type="InterPro" id="IPR008928">
    <property type="entry name" value="6-hairpin_glycosidase_sf"/>
</dbReference>
<dbReference type="PANTHER" id="PTHR31047:SF0">
    <property type="entry name" value="MEIOTICALLY UP-REGULATED GENE 157 PROTEIN"/>
    <property type="match status" value="1"/>
</dbReference>
<dbReference type="Gene3D" id="1.50.10.10">
    <property type="match status" value="1"/>
</dbReference>
<sequence>MSTYHEIPKSVTNLINEISQLCGEYHPGWAEVFENVYSNTLLTTIKRISEDDTYVLTGDIPAMWLRDSTAQVRPYLPLAEKDAEIKNMIRGVISRQFDMILHDPYANAFNETANGAGHQTDHTEMTPLIWERKYEIDSLCYPLQLSYLYYQHTQDATIFDDRYKAVAQTIMDLWLVEQHHETSPYTFMRDTDRLEDTLGNAGRGSEVAFTKMTWSGFRPSDDACIYHYLVPSNMFAVVVLGYVETVFTSINKDEVLATQAYNLKKSIAEGIQEHAVVEHLGKEIYAYEVDGLGNALLIDDPNVPSLLSAPYLGFCEMDDPLYLNTRKHILSEENDYYYAGEFAQGCGSSHTPVGYIWPIALAIEGLTTSNKQEKAKILDTLVKTDGGTKMMHESFDVSNPNNYTREWFSWANMMFCELVMDYFEIKVKR</sequence>
<proteinExistence type="predicted"/>
<name>A0A7G9RZI6_9FIRM</name>
<dbReference type="PANTHER" id="PTHR31047">
    <property type="entry name" value="MEIOTICALLY UP-REGULATED GENE 157 PROTEIN"/>
    <property type="match status" value="1"/>
</dbReference>
<dbReference type="SMART" id="SM01149">
    <property type="entry name" value="DUF1237"/>
    <property type="match status" value="1"/>
</dbReference>
<dbReference type="InterPro" id="IPR012341">
    <property type="entry name" value="6hp_glycosidase-like_sf"/>
</dbReference>
<dbReference type="EMBL" id="CP060715">
    <property type="protein sequence ID" value="QNN61011.1"/>
    <property type="molecule type" value="Genomic_DNA"/>
</dbReference>
<dbReference type="SUPFAM" id="SSF48208">
    <property type="entry name" value="Six-hairpin glycosidases"/>
    <property type="match status" value="1"/>
</dbReference>
<protein>
    <submittedName>
        <fullName evidence="1">Glycoside hydrolase family 125 protein</fullName>
    </submittedName>
</protein>
<evidence type="ECO:0000313" key="1">
    <source>
        <dbReference type="EMBL" id="QNN61011.1"/>
    </source>
</evidence>
<dbReference type="GO" id="GO:0005975">
    <property type="term" value="P:carbohydrate metabolic process"/>
    <property type="evidence" value="ECO:0007669"/>
    <property type="project" value="InterPro"/>
</dbReference>